<dbReference type="EMBL" id="JBHMAJ010000006">
    <property type="protein sequence ID" value="MFB9824378.1"/>
    <property type="molecule type" value="Genomic_DNA"/>
</dbReference>
<dbReference type="RefSeq" id="WP_222922495.1">
    <property type="nucleotide sequence ID" value="NZ_CP082286.1"/>
</dbReference>
<name>A0ABD5MKM9_9EURY</name>
<protein>
    <recommendedName>
        <fullName evidence="2">DUF7344 domain-containing protein</fullName>
    </recommendedName>
</protein>
<dbReference type="AlphaFoldDB" id="A0ABD5MKM9"/>
<feature type="transmembrane region" description="Helical" evidence="1">
    <location>
        <begin position="156"/>
        <end position="175"/>
    </location>
</feature>
<reference evidence="3" key="1">
    <citation type="submission" date="2024-09" db="EMBL/GenBank/DDBJ databases">
        <authorList>
            <person name="Sun Q."/>
        </authorList>
    </citation>
    <scope>NUCLEOTIDE SEQUENCE [LARGE SCALE GENOMIC DNA]</scope>
    <source>
        <strain evidence="3">JCM 31273</strain>
    </source>
</reference>
<comment type="caution">
    <text evidence="3">The sequence shown here is derived from an EMBL/GenBank/DDBJ whole genome shotgun (WGS) entry which is preliminary data.</text>
</comment>
<feature type="domain" description="DUF7344" evidence="2">
    <location>
        <begin position="25"/>
        <end position="98"/>
    </location>
</feature>
<organism evidence="3 4">
    <name type="scientific">Halobaculum roseum</name>
    <dbReference type="NCBI Taxonomy" id="2175149"/>
    <lineage>
        <taxon>Archaea</taxon>
        <taxon>Methanobacteriati</taxon>
        <taxon>Methanobacteriota</taxon>
        <taxon>Stenosarchaea group</taxon>
        <taxon>Halobacteria</taxon>
        <taxon>Halobacteriales</taxon>
        <taxon>Haloferacaceae</taxon>
        <taxon>Halobaculum</taxon>
    </lineage>
</organism>
<keyword evidence="1" id="KW-0812">Transmembrane</keyword>
<evidence type="ECO:0000256" key="1">
    <source>
        <dbReference type="SAM" id="Phobius"/>
    </source>
</evidence>
<dbReference type="Pfam" id="PF24035">
    <property type="entry name" value="DUF7344"/>
    <property type="match status" value="1"/>
</dbReference>
<dbReference type="InterPro" id="IPR055768">
    <property type="entry name" value="DUF7344"/>
</dbReference>
<sequence length="187" mass="21248">MAQHGDDGLLAAETSEGDLSRDEIFELISNPRRRHAIRYCKMQDGPVQLADLAEQVAAWEHDKEIADVTSSERKTVYTSLQQTHLPRLDRANVIDFENGTVELTDQIRQLNIYLDIVPEGSISWGVYYLGLSLLSIVVLAALWLDFLPTDPPSVLVYPTAVVVVFAVSAVYHTYLNHRYRFEEFERP</sequence>
<keyword evidence="4" id="KW-1185">Reference proteome</keyword>
<accession>A0ABD5MKM9</accession>
<dbReference type="GeneID" id="67209785"/>
<keyword evidence="1" id="KW-0472">Membrane</keyword>
<evidence type="ECO:0000259" key="2">
    <source>
        <dbReference type="Pfam" id="PF24035"/>
    </source>
</evidence>
<evidence type="ECO:0000313" key="3">
    <source>
        <dbReference type="EMBL" id="MFB9824378.1"/>
    </source>
</evidence>
<feature type="transmembrane region" description="Helical" evidence="1">
    <location>
        <begin position="126"/>
        <end position="144"/>
    </location>
</feature>
<keyword evidence="1" id="KW-1133">Transmembrane helix</keyword>
<proteinExistence type="predicted"/>
<dbReference type="Proteomes" id="UP001589595">
    <property type="component" value="Unassembled WGS sequence"/>
</dbReference>
<evidence type="ECO:0000313" key="4">
    <source>
        <dbReference type="Proteomes" id="UP001589595"/>
    </source>
</evidence>
<gene>
    <name evidence="3" type="ORF">ACFFOL_09395</name>
</gene>